<keyword evidence="4 6" id="KW-1133">Transmembrane helix</keyword>
<dbReference type="Proteomes" id="UP000701698">
    <property type="component" value="Unassembled WGS sequence"/>
</dbReference>
<feature type="transmembrane region" description="Helical" evidence="6">
    <location>
        <begin position="311"/>
        <end position="330"/>
    </location>
</feature>
<reference evidence="8" key="1">
    <citation type="submission" date="2020-04" db="EMBL/GenBank/DDBJ databases">
        <authorList>
            <person name="Zhang T."/>
        </authorList>
    </citation>
    <scope>NUCLEOTIDE SEQUENCE</scope>
    <source>
        <strain evidence="8">HKST-UBA01</strain>
    </source>
</reference>
<feature type="transmembrane region" description="Helical" evidence="6">
    <location>
        <begin position="184"/>
        <end position="204"/>
    </location>
</feature>
<evidence type="ECO:0000259" key="7">
    <source>
        <dbReference type="Pfam" id="PF03772"/>
    </source>
</evidence>
<accession>A0A955LGT7</accession>
<protein>
    <submittedName>
        <fullName evidence="8">ComEC/Rec2 family competence protein</fullName>
    </submittedName>
</protein>
<dbReference type="GO" id="GO:0005886">
    <property type="term" value="C:plasma membrane"/>
    <property type="evidence" value="ECO:0007669"/>
    <property type="project" value="UniProtKB-SubCell"/>
</dbReference>
<gene>
    <name evidence="8" type="ORF">KC571_01000</name>
</gene>
<keyword evidence="2" id="KW-1003">Cell membrane</keyword>
<evidence type="ECO:0000313" key="9">
    <source>
        <dbReference type="Proteomes" id="UP000701698"/>
    </source>
</evidence>
<dbReference type="EMBL" id="JAGQKX010000014">
    <property type="protein sequence ID" value="MCA9389958.1"/>
    <property type="molecule type" value="Genomic_DNA"/>
</dbReference>
<proteinExistence type="predicted"/>
<evidence type="ECO:0000313" key="8">
    <source>
        <dbReference type="EMBL" id="MCA9389958.1"/>
    </source>
</evidence>
<evidence type="ECO:0000256" key="3">
    <source>
        <dbReference type="ARBA" id="ARBA00022692"/>
    </source>
</evidence>
<feature type="domain" description="ComEC/Rec2-related protein" evidence="7">
    <location>
        <begin position="162"/>
        <end position="390"/>
    </location>
</feature>
<dbReference type="PANTHER" id="PTHR30619:SF1">
    <property type="entry name" value="RECOMBINATION PROTEIN 2"/>
    <property type="match status" value="1"/>
</dbReference>
<evidence type="ECO:0000256" key="1">
    <source>
        <dbReference type="ARBA" id="ARBA00004651"/>
    </source>
</evidence>
<dbReference type="AlphaFoldDB" id="A0A955LGT7"/>
<dbReference type="Pfam" id="PF03772">
    <property type="entry name" value="Competence"/>
    <property type="match status" value="1"/>
</dbReference>
<keyword evidence="5 6" id="KW-0472">Membrane</keyword>
<dbReference type="InterPro" id="IPR004477">
    <property type="entry name" value="ComEC_N"/>
</dbReference>
<feature type="transmembrane region" description="Helical" evidence="6">
    <location>
        <begin position="257"/>
        <end position="276"/>
    </location>
</feature>
<feature type="transmembrane region" description="Helical" evidence="6">
    <location>
        <begin position="282"/>
        <end position="299"/>
    </location>
</feature>
<dbReference type="PANTHER" id="PTHR30619">
    <property type="entry name" value="DNA INTERNALIZATION/COMPETENCE PROTEIN COMEC/REC2"/>
    <property type="match status" value="1"/>
</dbReference>
<organism evidence="8 9">
    <name type="scientific">candidate division WWE3 bacterium</name>
    <dbReference type="NCBI Taxonomy" id="2053526"/>
    <lineage>
        <taxon>Bacteria</taxon>
        <taxon>Katanobacteria</taxon>
    </lineage>
</organism>
<reference evidence="8" key="2">
    <citation type="journal article" date="2021" name="Microbiome">
        <title>Successional dynamics and alternative stable states in a saline activated sludge microbial community over 9 years.</title>
        <authorList>
            <person name="Wang Y."/>
            <person name="Ye J."/>
            <person name="Ju F."/>
            <person name="Liu L."/>
            <person name="Boyd J.A."/>
            <person name="Deng Y."/>
            <person name="Parks D.H."/>
            <person name="Jiang X."/>
            <person name="Yin X."/>
            <person name="Woodcroft B.J."/>
            <person name="Tyson G.W."/>
            <person name="Hugenholtz P."/>
            <person name="Polz M.F."/>
            <person name="Zhang T."/>
        </authorList>
    </citation>
    <scope>NUCLEOTIDE SEQUENCE</scope>
    <source>
        <strain evidence="8">HKST-UBA01</strain>
    </source>
</reference>
<dbReference type="NCBIfam" id="TIGR00360">
    <property type="entry name" value="ComEC_N-term"/>
    <property type="match status" value="1"/>
</dbReference>
<keyword evidence="3 6" id="KW-0812">Transmembrane</keyword>
<feature type="transmembrane region" description="Helical" evidence="6">
    <location>
        <begin position="350"/>
        <end position="369"/>
    </location>
</feature>
<evidence type="ECO:0000256" key="4">
    <source>
        <dbReference type="ARBA" id="ARBA00022989"/>
    </source>
</evidence>
<evidence type="ECO:0000256" key="2">
    <source>
        <dbReference type="ARBA" id="ARBA00022475"/>
    </source>
</evidence>
<evidence type="ECO:0000256" key="6">
    <source>
        <dbReference type="SAM" id="Phobius"/>
    </source>
</evidence>
<comment type="subcellular location">
    <subcellularLocation>
        <location evidence="1">Cell membrane</location>
        <topology evidence="1">Multi-pass membrane protein</topology>
    </subcellularLocation>
</comment>
<name>A0A955LGT7_UNCKA</name>
<dbReference type="InterPro" id="IPR052159">
    <property type="entry name" value="Competence_DNA_uptake"/>
</dbReference>
<evidence type="ECO:0000256" key="5">
    <source>
        <dbReference type="ARBA" id="ARBA00023136"/>
    </source>
</evidence>
<sequence length="391" mass="43719">MKKYFFVGLVLGIAINIRLWSYHENQLARFRTVIGFSDGPHEVAGLLIGESTLYGKGQFRFSVKEVDGIAAIGELKVEFDTIDSDLSLYHEYLLEGNIQKQTIESISLAETTTIGRMNVVRYEEQDSITSFWLGMFDSVRKNISAHVKTLFPEPHATLIAGIVFGIKENIGKELYQSLVNSGTIHIVVASGFNVAVVMHFATLWSKLVFHRGRYVLLLIMVLSYAAISGFDPPIVRAIFLSFGAIAAELLGEYKAGVTWLFISAYIMVLTIPAWLYSLSFQLSFASTAGIIILLPLMMKRVRVLPKFLSESILTTAAAGVMTMPIIWLNFGRITLVSLITNPLILWSTPWIMGLGFLSVFLSYISIFLARVPGTIAWLLTEYILRIIQYFS</sequence>
<comment type="caution">
    <text evidence="8">The sequence shown here is derived from an EMBL/GenBank/DDBJ whole genome shotgun (WGS) entry which is preliminary data.</text>
</comment>